<evidence type="ECO:0000313" key="4">
    <source>
        <dbReference type="EMBL" id="MFA0809835.1"/>
    </source>
</evidence>
<dbReference type="Pfam" id="PF00583">
    <property type="entry name" value="Acetyltransf_1"/>
    <property type="match status" value="1"/>
</dbReference>
<evidence type="ECO:0000256" key="2">
    <source>
        <dbReference type="ARBA" id="ARBA00023315"/>
    </source>
</evidence>
<dbReference type="Gene3D" id="3.40.630.30">
    <property type="match status" value="1"/>
</dbReference>
<evidence type="ECO:0000313" key="5">
    <source>
        <dbReference type="Proteomes" id="UP001569428"/>
    </source>
</evidence>
<evidence type="ECO:0000259" key="3">
    <source>
        <dbReference type="PROSITE" id="PS51186"/>
    </source>
</evidence>
<name>A0ABV4NW40_9GAMM</name>
<feature type="domain" description="N-acetyltransferase" evidence="3">
    <location>
        <begin position="5"/>
        <end position="153"/>
    </location>
</feature>
<dbReference type="PANTHER" id="PTHR43877:SF5">
    <property type="entry name" value="BLL8307 PROTEIN"/>
    <property type="match status" value="1"/>
</dbReference>
<dbReference type="CDD" id="cd04301">
    <property type="entry name" value="NAT_SF"/>
    <property type="match status" value="1"/>
</dbReference>
<dbReference type="EC" id="2.3.-.-" evidence="4"/>
<evidence type="ECO:0000256" key="1">
    <source>
        <dbReference type="ARBA" id="ARBA00022679"/>
    </source>
</evidence>
<keyword evidence="1 4" id="KW-0808">Transferase</keyword>
<proteinExistence type="predicted"/>
<dbReference type="PROSITE" id="PS51186">
    <property type="entry name" value="GNAT"/>
    <property type="match status" value="1"/>
</dbReference>
<sequence>MEISVQKDDLSDGSISKLLESHLQEMYQHSPPSSVHALPPQELKNSKITFWGARINGVLVGCGALKEISPTLGEIKSMKTNRTFLRKGIARKILEKILEEAKSRKYREVKLETGSSDVFAPAVSLYRQYDFEKCGPFSNYKEDIYSLFFSKRL</sequence>
<dbReference type="InterPro" id="IPR050832">
    <property type="entry name" value="Bact_Acetyltransf"/>
</dbReference>
<dbReference type="PANTHER" id="PTHR43877">
    <property type="entry name" value="AMINOALKYLPHOSPHONATE N-ACETYLTRANSFERASE-RELATED-RELATED"/>
    <property type="match status" value="1"/>
</dbReference>
<dbReference type="SUPFAM" id="SSF55729">
    <property type="entry name" value="Acyl-CoA N-acyltransferases (Nat)"/>
    <property type="match status" value="1"/>
</dbReference>
<protein>
    <submittedName>
        <fullName evidence="4">GNAT family N-acetyltransferase</fullName>
        <ecNumber evidence="4">2.3.-.-</ecNumber>
    </submittedName>
</protein>
<reference evidence="4 5" key="1">
    <citation type="submission" date="2024-08" db="EMBL/GenBank/DDBJ databases">
        <authorList>
            <person name="Ishaq N."/>
        </authorList>
    </citation>
    <scope>NUCLEOTIDE SEQUENCE [LARGE SCALE GENOMIC DNA]</scope>
    <source>
        <strain evidence="4 5">DSM 18651</strain>
    </source>
</reference>
<accession>A0ABV4NW40</accession>
<dbReference type="EMBL" id="JBGMEK010000003">
    <property type="protein sequence ID" value="MFA0809835.1"/>
    <property type="molecule type" value="Genomic_DNA"/>
</dbReference>
<dbReference type="Proteomes" id="UP001569428">
    <property type="component" value="Unassembled WGS sequence"/>
</dbReference>
<keyword evidence="2 4" id="KW-0012">Acyltransferase</keyword>
<dbReference type="InterPro" id="IPR000182">
    <property type="entry name" value="GNAT_dom"/>
</dbReference>
<gene>
    <name evidence="4" type="ORF">ACCI49_02790</name>
</gene>
<dbReference type="RefSeq" id="WP_371837451.1">
    <property type="nucleotide sequence ID" value="NZ_JBGMEK010000003.1"/>
</dbReference>
<dbReference type="InterPro" id="IPR016181">
    <property type="entry name" value="Acyl_CoA_acyltransferase"/>
</dbReference>
<dbReference type="GO" id="GO:0016746">
    <property type="term" value="F:acyltransferase activity"/>
    <property type="evidence" value="ECO:0007669"/>
    <property type="project" value="UniProtKB-KW"/>
</dbReference>
<keyword evidence="5" id="KW-1185">Reference proteome</keyword>
<comment type="caution">
    <text evidence="4">The sequence shown here is derived from an EMBL/GenBank/DDBJ whole genome shotgun (WGS) entry which is preliminary data.</text>
</comment>
<organism evidence="4 5">
    <name type="scientific">Microbulbifer epialgicus</name>
    <dbReference type="NCBI Taxonomy" id="393907"/>
    <lineage>
        <taxon>Bacteria</taxon>
        <taxon>Pseudomonadati</taxon>
        <taxon>Pseudomonadota</taxon>
        <taxon>Gammaproteobacteria</taxon>
        <taxon>Cellvibrionales</taxon>
        <taxon>Microbulbiferaceae</taxon>
        <taxon>Microbulbifer</taxon>
    </lineage>
</organism>